<evidence type="ECO:0000313" key="3">
    <source>
        <dbReference type="Proteomes" id="UP000176778"/>
    </source>
</evidence>
<protein>
    <submittedName>
        <fullName evidence="2">Uncharacterized protein</fullName>
    </submittedName>
</protein>
<feature type="transmembrane region" description="Helical" evidence="1">
    <location>
        <begin position="68"/>
        <end position="91"/>
    </location>
</feature>
<evidence type="ECO:0000313" key="2">
    <source>
        <dbReference type="EMBL" id="OGM09716.1"/>
    </source>
</evidence>
<evidence type="ECO:0000256" key="1">
    <source>
        <dbReference type="SAM" id="Phobius"/>
    </source>
</evidence>
<proteinExistence type="predicted"/>
<sequence>MGGIISYVLNRTNFAPKKEVLVTTGFIAKRLSWLIICTVAGILAAFAWEEAQIVKSTVTVVEGGGLLSIFIPFFAFWAAIAILLIAMVQFFRK</sequence>
<comment type="caution">
    <text evidence="2">The sequence shown here is derived from an EMBL/GenBank/DDBJ whole genome shotgun (WGS) entry which is preliminary data.</text>
</comment>
<organism evidence="2 3">
    <name type="scientific">Candidatus Woesebacteria bacterium RBG_13_46_13</name>
    <dbReference type="NCBI Taxonomy" id="1802479"/>
    <lineage>
        <taxon>Bacteria</taxon>
        <taxon>Candidatus Woeseibacteriota</taxon>
    </lineage>
</organism>
<name>A0A1F7X3R7_9BACT</name>
<keyword evidence="1" id="KW-1133">Transmembrane helix</keyword>
<reference evidence="2 3" key="1">
    <citation type="journal article" date="2016" name="Nat. Commun.">
        <title>Thousands of microbial genomes shed light on interconnected biogeochemical processes in an aquifer system.</title>
        <authorList>
            <person name="Anantharaman K."/>
            <person name="Brown C.T."/>
            <person name="Hug L.A."/>
            <person name="Sharon I."/>
            <person name="Castelle C.J."/>
            <person name="Probst A.J."/>
            <person name="Thomas B.C."/>
            <person name="Singh A."/>
            <person name="Wilkins M.J."/>
            <person name="Karaoz U."/>
            <person name="Brodie E.L."/>
            <person name="Williams K.H."/>
            <person name="Hubbard S.S."/>
            <person name="Banfield J.F."/>
        </authorList>
    </citation>
    <scope>NUCLEOTIDE SEQUENCE [LARGE SCALE GENOMIC DNA]</scope>
</reference>
<dbReference type="AlphaFoldDB" id="A0A1F7X3R7"/>
<dbReference type="EMBL" id="MGFR01000003">
    <property type="protein sequence ID" value="OGM09716.1"/>
    <property type="molecule type" value="Genomic_DNA"/>
</dbReference>
<keyword evidence="1" id="KW-0812">Transmembrane</keyword>
<accession>A0A1F7X3R7</accession>
<gene>
    <name evidence="2" type="ORF">A2Y68_03795</name>
</gene>
<dbReference type="Proteomes" id="UP000176778">
    <property type="component" value="Unassembled WGS sequence"/>
</dbReference>
<keyword evidence="1" id="KW-0472">Membrane</keyword>
<feature type="transmembrane region" description="Helical" evidence="1">
    <location>
        <begin position="31"/>
        <end position="48"/>
    </location>
</feature>